<keyword evidence="1" id="KW-1133">Transmembrane helix</keyword>
<accession>A0A3L8Q8A5</accession>
<organism evidence="2 3">
    <name type="scientific">Chloebia gouldiae</name>
    <name type="common">Gouldian finch</name>
    <name type="synonym">Erythrura gouldiae</name>
    <dbReference type="NCBI Taxonomy" id="44316"/>
    <lineage>
        <taxon>Eukaryota</taxon>
        <taxon>Metazoa</taxon>
        <taxon>Chordata</taxon>
        <taxon>Craniata</taxon>
        <taxon>Vertebrata</taxon>
        <taxon>Euteleostomi</taxon>
        <taxon>Archelosauria</taxon>
        <taxon>Archosauria</taxon>
        <taxon>Dinosauria</taxon>
        <taxon>Saurischia</taxon>
        <taxon>Theropoda</taxon>
        <taxon>Coelurosauria</taxon>
        <taxon>Aves</taxon>
        <taxon>Neognathae</taxon>
        <taxon>Neoaves</taxon>
        <taxon>Telluraves</taxon>
        <taxon>Australaves</taxon>
        <taxon>Passeriformes</taxon>
        <taxon>Passeroidea</taxon>
        <taxon>Passeridae</taxon>
        <taxon>Chloebia</taxon>
    </lineage>
</organism>
<proteinExistence type="predicted"/>
<feature type="transmembrane region" description="Helical" evidence="1">
    <location>
        <begin position="23"/>
        <end position="44"/>
    </location>
</feature>
<keyword evidence="3" id="KW-1185">Reference proteome</keyword>
<evidence type="ECO:0000313" key="2">
    <source>
        <dbReference type="EMBL" id="RLV63536.1"/>
    </source>
</evidence>
<comment type="caution">
    <text evidence="2">The sequence shown here is derived from an EMBL/GenBank/DDBJ whole genome shotgun (WGS) entry which is preliminary data.</text>
</comment>
<gene>
    <name evidence="2" type="ORF">DV515_00018174</name>
</gene>
<name>A0A3L8Q8A5_CHLGU</name>
<protein>
    <submittedName>
        <fullName evidence="2">Uncharacterized protein</fullName>
    </submittedName>
</protein>
<dbReference type="Proteomes" id="UP000276834">
    <property type="component" value="Unassembled WGS sequence"/>
</dbReference>
<sequence length="134" mass="14891">MPGSADVARGSEQAEPSPRHLRLLLAGALRSSVGFYLIIFYFFGVRFRELSSRRLAAFDQEQNFRALQLWQARSRAVPKGLCLSPSPVAVLVTQRPLCAAVRARPGRILLDRLGEGTKPRCPCQLREGARIPHP</sequence>
<evidence type="ECO:0000256" key="1">
    <source>
        <dbReference type="SAM" id="Phobius"/>
    </source>
</evidence>
<reference evidence="2 3" key="1">
    <citation type="journal article" date="2018" name="Proc. R. Soc. B">
        <title>A non-coding region near Follistatin controls head colour polymorphism in the Gouldian finch.</title>
        <authorList>
            <person name="Toomey M.B."/>
            <person name="Marques C.I."/>
            <person name="Andrade P."/>
            <person name="Araujo P.M."/>
            <person name="Sabatino S."/>
            <person name="Gazda M.A."/>
            <person name="Afonso S."/>
            <person name="Lopes R.J."/>
            <person name="Corbo J.C."/>
            <person name="Carneiro M."/>
        </authorList>
    </citation>
    <scope>NUCLEOTIDE SEQUENCE [LARGE SCALE GENOMIC DNA]</scope>
    <source>
        <strain evidence="2">Red01</strain>
        <tissue evidence="2">Muscle</tissue>
    </source>
</reference>
<dbReference type="AlphaFoldDB" id="A0A3L8Q8A5"/>
<dbReference type="EMBL" id="QUSF01002575">
    <property type="protein sequence ID" value="RLV63536.1"/>
    <property type="molecule type" value="Genomic_DNA"/>
</dbReference>
<keyword evidence="1" id="KW-0472">Membrane</keyword>
<evidence type="ECO:0000313" key="3">
    <source>
        <dbReference type="Proteomes" id="UP000276834"/>
    </source>
</evidence>
<keyword evidence="1" id="KW-0812">Transmembrane</keyword>